<protein>
    <submittedName>
        <fullName evidence="3">Uncharacterized protein</fullName>
    </submittedName>
</protein>
<feature type="region of interest" description="Disordered" evidence="1">
    <location>
        <begin position="55"/>
        <end position="81"/>
    </location>
</feature>
<reference evidence="3" key="1">
    <citation type="submission" date="2022-11" db="UniProtKB">
        <authorList>
            <consortium name="WormBaseParasite"/>
        </authorList>
    </citation>
    <scope>IDENTIFICATION</scope>
</reference>
<sequence length="131" mass="14017">MHSQQQQQQQQNPPHSHSFTAALNSAAVSGVGLNNNNLLLPPLATTTIPSSLAIDSSFSSSGSESPSLSLQTGTADDSLSTIENQRIMQMAAGTDTASTLGVNDGPINLQIFVPELQMQVKLFFFEKNIWE</sequence>
<dbReference type="WBParaSite" id="scf7180000421199.g6478">
    <property type="protein sequence ID" value="scf7180000421199.g6478"/>
    <property type="gene ID" value="scf7180000421199.g6478"/>
</dbReference>
<evidence type="ECO:0000313" key="3">
    <source>
        <dbReference type="WBParaSite" id="scf7180000421199.g6478"/>
    </source>
</evidence>
<organism evidence="2 3">
    <name type="scientific">Meloidogyne floridensis</name>
    <dbReference type="NCBI Taxonomy" id="298350"/>
    <lineage>
        <taxon>Eukaryota</taxon>
        <taxon>Metazoa</taxon>
        <taxon>Ecdysozoa</taxon>
        <taxon>Nematoda</taxon>
        <taxon>Chromadorea</taxon>
        <taxon>Rhabditida</taxon>
        <taxon>Tylenchina</taxon>
        <taxon>Tylenchomorpha</taxon>
        <taxon>Tylenchoidea</taxon>
        <taxon>Meloidogynidae</taxon>
        <taxon>Meloidogyninae</taxon>
        <taxon>Meloidogyne</taxon>
    </lineage>
</organism>
<keyword evidence="2" id="KW-1185">Reference proteome</keyword>
<dbReference type="AlphaFoldDB" id="A0A915NV95"/>
<accession>A0A915NV95</accession>
<evidence type="ECO:0000256" key="1">
    <source>
        <dbReference type="SAM" id="MobiDB-lite"/>
    </source>
</evidence>
<feature type="compositionally biased region" description="Polar residues" evidence="1">
    <location>
        <begin position="71"/>
        <end position="81"/>
    </location>
</feature>
<dbReference type="Proteomes" id="UP000887560">
    <property type="component" value="Unplaced"/>
</dbReference>
<name>A0A915NV95_9BILA</name>
<evidence type="ECO:0000313" key="2">
    <source>
        <dbReference type="Proteomes" id="UP000887560"/>
    </source>
</evidence>
<feature type="compositionally biased region" description="Low complexity" evidence="1">
    <location>
        <begin position="55"/>
        <end position="70"/>
    </location>
</feature>
<proteinExistence type="predicted"/>